<proteinExistence type="inferred from homology"/>
<dbReference type="PROSITE" id="PS00086">
    <property type="entry name" value="CYTOCHROME_P450"/>
    <property type="match status" value="1"/>
</dbReference>
<dbReference type="InterPro" id="IPR050196">
    <property type="entry name" value="Cytochrome_P450_Monoox"/>
</dbReference>
<organism evidence="9 10">
    <name type="scientific">Mycolicibacterium gilvum</name>
    <dbReference type="NCBI Taxonomy" id="1804"/>
    <lineage>
        <taxon>Bacteria</taxon>
        <taxon>Bacillati</taxon>
        <taxon>Actinomycetota</taxon>
        <taxon>Actinomycetes</taxon>
        <taxon>Mycobacteriales</taxon>
        <taxon>Mycobacteriaceae</taxon>
        <taxon>Mycolicibacterium</taxon>
    </lineage>
</organism>
<keyword evidence="5 7" id="KW-0408">Iron</keyword>
<evidence type="ECO:0000256" key="7">
    <source>
        <dbReference type="PIRSR" id="PIRSR602401-1"/>
    </source>
</evidence>
<keyword evidence="2 7" id="KW-0349">Heme</keyword>
<dbReference type="InterPro" id="IPR017972">
    <property type="entry name" value="Cyt_P450_CS"/>
</dbReference>
<dbReference type="PANTHER" id="PTHR24291">
    <property type="entry name" value="CYTOCHROME P450 FAMILY 4"/>
    <property type="match status" value="1"/>
</dbReference>
<sequence length="454" mass="50022">MPSDPRVSSDRRAVPQSPLSYRERIAAIQDIHTGCEVFRDAGGPVTSVQIAPPWMLPPFVIVTSPRGARDVLSATFPTVDRDFPFMTEQQHLNGGSLLNFAHADWVGRRRILQPVFTRPQIGRLSETMFAIAEECVQGWGNRGAVDLDRDSRRITMRVLGRSIMAFEPDHDTDALVEPMRRISAYIAARGRAPVKLPRWVPTPARRHAVAFNKLAHELAAEILHACRTDPERDAPLVRAMLAATDPDTGRPLSDEDICHELVIFLASGLETTATTLAYALWALGRAPDIQDRVAAEVRAVDAAALTSDPRGCLPYTMCVLQEALRLGGPTPAIMRVARTDMEVDGHQVTSGSQLVVGVYALHRDPQLWEDPLTFDPDRFTPENSRDRDRWQFLPFGGGPRSCIGEHFALTAAALELAAVLRNVDIISQTADFPVTAPLTIVPDGPIPAKIRQRV</sequence>
<dbReference type="InterPro" id="IPR036396">
    <property type="entry name" value="Cyt_P450_sf"/>
</dbReference>
<dbReference type="GO" id="GO:0005506">
    <property type="term" value="F:iron ion binding"/>
    <property type="evidence" value="ECO:0007669"/>
    <property type="project" value="InterPro"/>
</dbReference>
<evidence type="ECO:0000256" key="3">
    <source>
        <dbReference type="ARBA" id="ARBA00022723"/>
    </source>
</evidence>
<dbReference type="AlphaFoldDB" id="A0A378STW3"/>
<accession>A0A378STW3</accession>
<dbReference type="SUPFAM" id="SSF48264">
    <property type="entry name" value="Cytochrome P450"/>
    <property type="match status" value="1"/>
</dbReference>
<evidence type="ECO:0000256" key="2">
    <source>
        <dbReference type="ARBA" id="ARBA00022617"/>
    </source>
</evidence>
<keyword evidence="3 7" id="KW-0479">Metal-binding</keyword>
<name>A0A378STW3_9MYCO</name>
<dbReference type="PRINTS" id="PR00385">
    <property type="entry name" value="P450"/>
</dbReference>
<dbReference type="GO" id="GO:0004497">
    <property type="term" value="F:monooxygenase activity"/>
    <property type="evidence" value="ECO:0007669"/>
    <property type="project" value="UniProtKB-KW"/>
</dbReference>
<keyword evidence="4 8" id="KW-0560">Oxidoreductase</keyword>
<evidence type="ECO:0000313" key="9">
    <source>
        <dbReference type="EMBL" id="STZ46061.1"/>
    </source>
</evidence>
<dbReference type="InterPro" id="IPR001128">
    <property type="entry name" value="Cyt_P450"/>
</dbReference>
<reference evidence="9 10" key="1">
    <citation type="submission" date="2018-06" db="EMBL/GenBank/DDBJ databases">
        <authorList>
            <consortium name="Pathogen Informatics"/>
            <person name="Doyle S."/>
        </authorList>
    </citation>
    <scope>NUCLEOTIDE SEQUENCE [LARGE SCALE GENOMIC DNA]</scope>
    <source>
        <strain evidence="9 10">NCTC10742</strain>
    </source>
</reference>
<evidence type="ECO:0000256" key="1">
    <source>
        <dbReference type="ARBA" id="ARBA00010617"/>
    </source>
</evidence>
<evidence type="ECO:0000256" key="4">
    <source>
        <dbReference type="ARBA" id="ARBA00023002"/>
    </source>
</evidence>
<evidence type="ECO:0000256" key="6">
    <source>
        <dbReference type="ARBA" id="ARBA00023033"/>
    </source>
</evidence>
<dbReference type="PANTHER" id="PTHR24291:SF50">
    <property type="entry name" value="BIFUNCTIONAL ALBAFLAVENONE MONOOXYGENASE_TERPENE SYNTHASE"/>
    <property type="match status" value="1"/>
</dbReference>
<evidence type="ECO:0000256" key="8">
    <source>
        <dbReference type="RuleBase" id="RU000461"/>
    </source>
</evidence>
<dbReference type="GO" id="GO:0020037">
    <property type="term" value="F:heme binding"/>
    <property type="evidence" value="ECO:0007669"/>
    <property type="project" value="InterPro"/>
</dbReference>
<dbReference type="Pfam" id="PF00067">
    <property type="entry name" value="p450"/>
    <property type="match status" value="1"/>
</dbReference>
<dbReference type="PRINTS" id="PR00463">
    <property type="entry name" value="EP450I"/>
</dbReference>
<feature type="binding site" description="axial binding residue" evidence="7">
    <location>
        <position position="402"/>
    </location>
    <ligand>
        <name>heme</name>
        <dbReference type="ChEBI" id="CHEBI:30413"/>
    </ligand>
    <ligandPart>
        <name>Fe</name>
        <dbReference type="ChEBI" id="CHEBI:18248"/>
    </ligandPart>
</feature>
<gene>
    <name evidence="9" type="ORF">NCTC10742_05327</name>
</gene>
<comment type="similarity">
    <text evidence="1 8">Belongs to the cytochrome P450 family.</text>
</comment>
<protein>
    <submittedName>
        <fullName evidence="9">Cytochrome P450</fullName>
    </submittedName>
</protein>
<keyword evidence="6 8" id="KW-0503">Monooxygenase</keyword>
<evidence type="ECO:0000313" key="10">
    <source>
        <dbReference type="Proteomes" id="UP000254291"/>
    </source>
</evidence>
<evidence type="ECO:0000256" key="5">
    <source>
        <dbReference type="ARBA" id="ARBA00023004"/>
    </source>
</evidence>
<comment type="cofactor">
    <cofactor evidence="7">
        <name>heme</name>
        <dbReference type="ChEBI" id="CHEBI:30413"/>
    </cofactor>
</comment>
<dbReference type="RefSeq" id="WP_115328569.1">
    <property type="nucleotide sequence ID" value="NZ_JACKST010000133.1"/>
</dbReference>
<dbReference type="InterPro" id="IPR002401">
    <property type="entry name" value="Cyt_P450_E_grp-I"/>
</dbReference>
<dbReference type="EMBL" id="UGQM01000001">
    <property type="protein sequence ID" value="STZ46061.1"/>
    <property type="molecule type" value="Genomic_DNA"/>
</dbReference>
<dbReference type="GO" id="GO:0016705">
    <property type="term" value="F:oxidoreductase activity, acting on paired donors, with incorporation or reduction of molecular oxygen"/>
    <property type="evidence" value="ECO:0007669"/>
    <property type="project" value="InterPro"/>
</dbReference>
<dbReference type="Proteomes" id="UP000254291">
    <property type="component" value="Unassembled WGS sequence"/>
</dbReference>
<dbReference type="Gene3D" id="1.10.630.10">
    <property type="entry name" value="Cytochrome P450"/>
    <property type="match status" value="1"/>
</dbReference>